<evidence type="ECO:0000256" key="11">
    <source>
        <dbReference type="PIRSR" id="PIRSR038994-3"/>
    </source>
</evidence>
<dbReference type="Proteomes" id="UP000030401">
    <property type="component" value="Unassembled WGS sequence"/>
</dbReference>
<dbReference type="STRING" id="1385512.N784_10630"/>
<evidence type="ECO:0000313" key="14">
    <source>
        <dbReference type="Proteomes" id="UP000030401"/>
    </source>
</evidence>
<evidence type="ECO:0000256" key="9">
    <source>
        <dbReference type="PIRNR" id="PIRNR038994"/>
    </source>
</evidence>
<dbReference type="PANTHER" id="PTHR11113:SF14">
    <property type="entry name" value="N-ACETYLGLUCOSAMINE-6-PHOSPHATE DEACETYLASE"/>
    <property type="match status" value="1"/>
</dbReference>
<dbReference type="GO" id="GO:0006046">
    <property type="term" value="P:N-acetylglucosamine catabolic process"/>
    <property type="evidence" value="ECO:0007669"/>
    <property type="project" value="TreeGrafter"/>
</dbReference>
<keyword evidence="6 9" id="KW-0119">Carbohydrate metabolism</keyword>
<feature type="binding site" evidence="11">
    <location>
        <position position="220"/>
    </location>
    <ligand>
        <name>Zn(2+)</name>
        <dbReference type="ChEBI" id="CHEBI:29105"/>
    </ligand>
</feature>
<organism evidence="13 14">
    <name type="scientific">Pontibacillus litoralis JSM 072002</name>
    <dbReference type="NCBI Taxonomy" id="1385512"/>
    <lineage>
        <taxon>Bacteria</taxon>
        <taxon>Bacillati</taxon>
        <taxon>Bacillota</taxon>
        <taxon>Bacilli</taxon>
        <taxon>Bacillales</taxon>
        <taxon>Bacillaceae</taxon>
        <taxon>Pontibacillus</taxon>
    </lineage>
</organism>
<dbReference type="InterPro" id="IPR011059">
    <property type="entry name" value="Metal-dep_hydrolase_composite"/>
</dbReference>
<comment type="caution">
    <text evidence="13">The sequence shown here is derived from an EMBL/GenBank/DDBJ whole genome shotgun (WGS) entry which is preliminary data.</text>
</comment>
<dbReference type="InterPro" id="IPR006680">
    <property type="entry name" value="Amidohydro-rel"/>
</dbReference>
<feature type="binding site" evidence="11">
    <location>
        <position position="133"/>
    </location>
    <ligand>
        <name>Zn(2+)</name>
        <dbReference type="ChEBI" id="CHEBI:29105"/>
    </ligand>
</feature>
<dbReference type="InterPro" id="IPR003764">
    <property type="entry name" value="GlcNAc_6-P_deAcase"/>
</dbReference>
<dbReference type="eggNOG" id="COG1820">
    <property type="taxonomic scope" value="Bacteria"/>
</dbReference>
<evidence type="ECO:0000256" key="4">
    <source>
        <dbReference type="ARBA" id="ARBA00022723"/>
    </source>
</evidence>
<dbReference type="GO" id="GO:0046872">
    <property type="term" value="F:metal ion binding"/>
    <property type="evidence" value="ECO:0007669"/>
    <property type="project" value="UniProtKB-KW"/>
</dbReference>
<evidence type="ECO:0000256" key="3">
    <source>
        <dbReference type="ARBA" id="ARBA00018029"/>
    </source>
</evidence>
<sequence>MKRIIKHVSIVLENGTIMDGNVLIQNGKIVEVGNVEDQEADVLFDGTNQQIILLPGFIDVHIHGANGYDVMDASLEALEGLSSALPREGTTSYLATTMTQEANEIEEAVINVERYMTHQSAKGRAEVLGIHLEGPFISKDKAGAQPIQHILTPNPDLFDKWQRKSGNAIRLVTLAPEVEGGLSFIEHITNQGVVASIGHSDATYEEVTKAVQSGARHVTHLFNQMRGLHHREPGVIGATFLNPKLIAEMIVDGVHVHPEAVRLAYANKGPDKTILITDAMRAKCLPEGTYTLGGQQVNVEGKEARLSDGTLAGSIVTLQQAAKNMRQITSLEWDELVKLTSVNAAKQIGVYDRKGSITPGKDADIVLVDKELQIEMTICKGIISFEKGKL</sequence>
<evidence type="ECO:0000313" key="13">
    <source>
        <dbReference type="EMBL" id="KGX88182.1"/>
    </source>
</evidence>
<dbReference type="CDD" id="cd00854">
    <property type="entry name" value="NagA"/>
    <property type="match status" value="1"/>
</dbReference>
<dbReference type="PANTHER" id="PTHR11113">
    <property type="entry name" value="N-ACETYLGLUCOSAMINE-6-PHOSPHATE DEACETYLASE"/>
    <property type="match status" value="1"/>
</dbReference>
<feature type="binding site" evidence="11">
    <location>
        <position position="199"/>
    </location>
    <ligand>
        <name>Zn(2+)</name>
        <dbReference type="ChEBI" id="CHEBI:29105"/>
    </ligand>
</feature>
<dbReference type="RefSeq" id="WP_198134390.1">
    <property type="nucleotide sequence ID" value="NZ_AVPG01000003.1"/>
</dbReference>
<name>A0A0A5HX20_9BACI</name>
<keyword evidence="14" id="KW-1185">Reference proteome</keyword>
<dbReference type="Pfam" id="PF01979">
    <property type="entry name" value="Amidohydro_1"/>
    <property type="match status" value="1"/>
</dbReference>
<protein>
    <recommendedName>
        <fullName evidence="3">N-acetylglucosamine-6-phosphate deacetylase</fullName>
        <ecNumber evidence="2">3.5.1.25</ecNumber>
    </recommendedName>
</protein>
<evidence type="ECO:0000256" key="7">
    <source>
        <dbReference type="ARBA" id="ARBA00047647"/>
    </source>
</evidence>
<evidence type="ECO:0000256" key="6">
    <source>
        <dbReference type="ARBA" id="ARBA00023277"/>
    </source>
</evidence>
<dbReference type="InterPro" id="IPR032466">
    <property type="entry name" value="Metal_Hydrolase"/>
</dbReference>
<dbReference type="GO" id="GO:0008448">
    <property type="term" value="F:N-acetylglucosamine-6-phosphate deacetylase activity"/>
    <property type="evidence" value="ECO:0007669"/>
    <property type="project" value="UniProtKB-EC"/>
</dbReference>
<dbReference type="AlphaFoldDB" id="A0A0A5HX20"/>
<accession>A0A0A5HX20</accession>
<dbReference type="EMBL" id="AVPG01000003">
    <property type="protein sequence ID" value="KGX88182.1"/>
    <property type="molecule type" value="Genomic_DNA"/>
</dbReference>
<feature type="domain" description="Amidohydrolase-related" evidence="12">
    <location>
        <begin position="52"/>
        <end position="381"/>
    </location>
</feature>
<evidence type="ECO:0000256" key="2">
    <source>
        <dbReference type="ARBA" id="ARBA00011899"/>
    </source>
</evidence>
<dbReference type="SUPFAM" id="SSF51338">
    <property type="entry name" value="Composite domain of metallo-dependent hydrolases"/>
    <property type="match status" value="1"/>
</dbReference>
<dbReference type="PIRSF" id="PIRSF038994">
    <property type="entry name" value="NagA"/>
    <property type="match status" value="1"/>
</dbReference>
<comment type="similarity">
    <text evidence="1 9">Belongs to the metallo-dependent hydrolases superfamily. NagA family.</text>
</comment>
<gene>
    <name evidence="13" type="ORF">N784_10630</name>
</gene>
<dbReference type="Gene3D" id="3.20.20.140">
    <property type="entry name" value="Metal-dependent hydrolases"/>
    <property type="match status" value="1"/>
</dbReference>
<keyword evidence="4 11" id="KW-0479">Metal-binding</keyword>
<comment type="catalytic activity">
    <reaction evidence="7">
        <text>N-acetyl-D-glucosamine 6-phosphate + H2O = D-glucosamine 6-phosphate + acetate</text>
        <dbReference type="Rhea" id="RHEA:22936"/>
        <dbReference type="ChEBI" id="CHEBI:15377"/>
        <dbReference type="ChEBI" id="CHEBI:30089"/>
        <dbReference type="ChEBI" id="CHEBI:57513"/>
        <dbReference type="ChEBI" id="CHEBI:58725"/>
        <dbReference type="EC" id="3.5.1.25"/>
    </reaction>
</comment>
<evidence type="ECO:0000256" key="5">
    <source>
        <dbReference type="ARBA" id="ARBA00022801"/>
    </source>
</evidence>
<reference evidence="13 14" key="1">
    <citation type="submission" date="2013-08" db="EMBL/GenBank/DDBJ databases">
        <authorList>
            <person name="Huang J."/>
            <person name="Wang G."/>
        </authorList>
    </citation>
    <scope>NUCLEOTIDE SEQUENCE [LARGE SCALE GENOMIC DNA]</scope>
    <source>
        <strain evidence="13 14">JSM 072002</strain>
    </source>
</reference>
<dbReference type="NCBIfam" id="TIGR00221">
    <property type="entry name" value="nagA"/>
    <property type="match status" value="1"/>
</dbReference>
<evidence type="ECO:0000259" key="12">
    <source>
        <dbReference type="Pfam" id="PF01979"/>
    </source>
</evidence>
<feature type="active site" description="Proton donor/acceptor" evidence="10">
    <location>
        <position position="278"/>
    </location>
</feature>
<dbReference type="EC" id="3.5.1.25" evidence="2"/>
<comment type="pathway">
    <text evidence="8">Amino-sugar metabolism; N-acetylneuraminate degradation; D-fructose 6-phosphate from N-acetylneuraminate: step 4/5.</text>
</comment>
<evidence type="ECO:0000256" key="1">
    <source>
        <dbReference type="ARBA" id="ARBA00010716"/>
    </source>
</evidence>
<proteinExistence type="inferred from homology"/>
<keyword evidence="5 9" id="KW-0378">Hydrolase</keyword>
<comment type="cofactor">
    <cofactor evidence="11">
        <name>a divalent metal cation</name>
        <dbReference type="ChEBI" id="CHEBI:60240"/>
    </cofactor>
    <text evidence="11">Binds 1 divalent metal cation per subunit.</text>
</comment>
<evidence type="ECO:0000256" key="8">
    <source>
        <dbReference type="ARBA" id="ARBA00060590"/>
    </source>
</evidence>
<dbReference type="SUPFAM" id="SSF51556">
    <property type="entry name" value="Metallo-dependent hydrolases"/>
    <property type="match status" value="1"/>
</dbReference>
<evidence type="ECO:0000256" key="10">
    <source>
        <dbReference type="PIRSR" id="PIRSR038994-1"/>
    </source>
</evidence>
<dbReference type="FunFam" id="3.20.20.140:FF:000004">
    <property type="entry name" value="N-acetylglucosamine-6-phosphate deacetylase"/>
    <property type="match status" value="1"/>
</dbReference>
<dbReference type="Gene3D" id="2.30.40.10">
    <property type="entry name" value="Urease, subunit C, domain 1"/>
    <property type="match status" value="1"/>
</dbReference>